<gene>
    <name evidence="3" type="ORF">BECKSD772D_GA0070982_103022</name>
    <name evidence="2" type="ORF">BECKSD772E_GA0070983_101429</name>
    <name evidence="1" type="ORF">BECKSD772F_GA0070984_102915</name>
</gene>
<dbReference type="AlphaFoldDB" id="A0A451BKX6"/>
<evidence type="ECO:0000313" key="3">
    <source>
        <dbReference type="EMBL" id="VFK78952.1"/>
    </source>
</evidence>
<reference evidence="3" key="1">
    <citation type="submission" date="2019-02" db="EMBL/GenBank/DDBJ databases">
        <authorList>
            <person name="Gruber-Vodicka R. H."/>
            <person name="Seah K. B. B."/>
        </authorList>
    </citation>
    <scope>NUCLEOTIDE SEQUENCE</scope>
    <source>
        <strain evidence="3">BECK_S127</strain>
        <strain evidence="2">BECK_S1320</strain>
        <strain evidence="1">BECK_S1321</strain>
    </source>
</reference>
<organism evidence="3">
    <name type="scientific">Candidatus Kentrum sp. SD</name>
    <dbReference type="NCBI Taxonomy" id="2126332"/>
    <lineage>
        <taxon>Bacteria</taxon>
        <taxon>Pseudomonadati</taxon>
        <taxon>Pseudomonadota</taxon>
        <taxon>Gammaproteobacteria</taxon>
        <taxon>Candidatus Kentrum</taxon>
    </lineage>
</organism>
<name>A0A451BKX6_9GAMM</name>
<evidence type="ECO:0008006" key="4">
    <source>
        <dbReference type="Google" id="ProtNLM"/>
    </source>
</evidence>
<dbReference type="EMBL" id="CAADHB010000030">
    <property type="protein sequence ID" value="VFK78952.1"/>
    <property type="molecule type" value="Genomic_DNA"/>
</dbReference>
<dbReference type="EMBL" id="CAADFU010000014">
    <property type="protein sequence ID" value="VFK42119.1"/>
    <property type="molecule type" value="Genomic_DNA"/>
</dbReference>
<accession>A0A451BKX6</accession>
<proteinExistence type="predicted"/>
<protein>
    <recommendedName>
        <fullName evidence="4">Type II toxin-antitoxin system VapC family toxin</fullName>
    </recommendedName>
</protein>
<evidence type="ECO:0000313" key="2">
    <source>
        <dbReference type="EMBL" id="VFK42119.1"/>
    </source>
</evidence>
<dbReference type="EMBL" id="CAADFR010000029">
    <property type="protein sequence ID" value="VFK38868.1"/>
    <property type="molecule type" value="Genomic_DNA"/>
</dbReference>
<sequence>MPHVALASIAGLDILTSWNFKHIVRFDKIRVFNSVNIEYGYKPLEIYSPREVMTYGND</sequence>
<evidence type="ECO:0000313" key="1">
    <source>
        <dbReference type="EMBL" id="VFK38868.1"/>
    </source>
</evidence>